<protein>
    <submittedName>
        <fullName evidence="2">Uncharacterized protein</fullName>
    </submittedName>
</protein>
<dbReference type="Proteomes" id="UP000681722">
    <property type="component" value="Unassembled WGS sequence"/>
</dbReference>
<organism evidence="2 3">
    <name type="scientific">Didymodactylos carnosus</name>
    <dbReference type="NCBI Taxonomy" id="1234261"/>
    <lineage>
        <taxon>Eukaryota</taxon>
        <taxon>Metazoa</taxon>
        <taxon>Spiralia</taxon>
        <taxon>Gnathifera</taxon>
        <taxon>Rotifera</taxon>
        <taxon>Eurotatoria</taxon>
        <taxon>Bdelloidea</taxon>
        <taxon>Philodinida</taxon>
        <taxon>Philodinidae</taxon>
        <taxon>Didymodactylos</taxon>
    </lineage>
</organism>
<dbReference type="EMBL" id="CAJOBC010105382">
    <property type="protein sequence ID" value="CAF4497334.1"/>
    <property type="molecule type" value="Genomic_DNA"/>
</dbReference>
<proteinExistence type="predicted"/>
<sequence length="65" mass="6582">PSVSPASLPTTSQRTRTTPASSSPSVVPSTSDTHVLATTTGTTLDDINTYTTSVTTAAVSITSKK</sequence>
<dbReference type="AlphaFoldDB" id="A0A8S2XHD9"/>
<evidence type="ECO:0000313" key="2">
    <source>
        <dbReference type="EMBL" id="CAF4497334.1"/>
    </source>
</evidence>
<comment type="caution">
    <text evidence="2">The sequence shown here is derived from an EMBL/GenBank/DDBJ whole genome shotgun (WGS) entry which is preliminary data.</text>
</comment>
<evidence type="ECO:0000256" key="1">
    <source>
        <dbReference type="SAM" id="MobiDB-lite"/>
    </source>
</evidence>
<accession>A0A8S2XHD9</accession>
<evidence type="ECO:0000313" key="3">
    <source>
        <dbReference type="Proteomes" id="UP000681722"/>
    </source>
</evidence>
<feature type="non-terminal residue" evidence="2">
    <location>
        <position position="1"/>
    </location>
</feature>
<feature type="compositionally biased region" description="Low complexity" evidence="1">
    <location>
        <begin position="9"/>
        <end position="33"/>
    </location>
</feature>
<gene>
    <name evidence="2" type="ORF">SRO942_LOCUS44647</name>
</gene>
<reference evidence="2" key="1">
    <citation type="submission" date="2021-02" db="EMBL/GenBank/DDBJ databases">
        <authorList>
            <person name="Nowell W R."/>
        </authorList>
    </citation>
    <scope>NUCLEOTIDE SEQUENCE</scope>
</reference>
<name>A0A8S2XHD9_9BILA</name>
<feature type="region of interest" description="Disordered" evidence="1">
    <location>
        <begin position="1"/>
        <end position="33"/>
    </location>
</feature>